<proteinExistence type="predicted"/>
<evidence type="ECO:0000256" key="1">
    <source>
        <dbReference type="ARBA" id="ARBA00022630"/>
    </source>
</evidence>
<feature type="non-terminal residue" evidence="5">
    <location>
        <position position="144"/>
    </location>
</feature>
<evidence type="ECO:0000259" key="4">
    <source>
        <dbReference type="PROSITE" id="PS51387"/>
    </source>
</evidence>
<dbReference type="InterPro" id="IPR016166">
    <property type="entry name" value="FAD-bd_PCMH"/>
</dbReference>
<dbReference type="GO" id="GO:0016491">
    <property type="term" value="F:oxidoreductase activity"/>
    <property type="evidence" value="ECO:0007669"/>
    <property type="project" value="UniProtKB-KW"/>
</dbReference>
<dbReference type="GO" id="GO:0071949">
    <property type="term" value="F:FAD binding"/>
    <property type="evidence" value="ECO:0007669"/>
    <property type="project" value="InterPro"/>
</dbReference>
<dbReference type="PANTHER" id="PTHR42659">
    <property type="entry name" value="XANTHINE DEHYDROGENASE SUBUNIT C-RELATED"/>
    <property type="match status" value="1"/>
</dbReference>
<evidence type="ECO:0000256" key="2">
    <source>
        <dbReference type="ARBA" id="ARBA00022827"/>
    </source>
</evidence>
<dbReference type="PROSITE" id="PS51387">
    <property type="entry name" value="FAD_PCMH"/>
    <property type="match status" value="1"/>
</dbReference>
<keyword evidence="1" id="KW-0285">Flavoprotein</keyword>
<reference evidence="5" key="1">
    <citation type="submission" date="2013-08" db="EMBL/GenBank/DDBJ databases">
        <authorList>
            <person name="Mendez C."/>
            <person name="Richter M."/>
            <person name="Ferrer M."/>
            <person name="Sanchez J."/>
        </authorList>
    </citation>
    <scope>NUCLEOTIDE SEQUENCE</scope>
</reference>
<accession>T1C5Y0</accession>
<dbReference type="InterPro" id="IPR016169">
    <property type="entry name" value="FAD-bd_PCMH_sub2"/>
</dbReference>
<name>T1C5Y0_9ZZZZ</name>
<gene>
    <name evidence="5" type="ORF">B2A_03210</name>
</gene>
<dbReference type="InterPro" id="IPR036318">
    <property type="entry name" value="FAD-bd_PCMH-like_sf"/>
</dbReference>
<reference evidence="5" key="2">
    <citation type="journal article" date="2014" name="ISME J.">
        <title>Microbial stratification in low pH oxic and suboxic macroscopic growths along an acid mine drainage.</title>
        <authorList>
            <person name="Mendez-Garcia C."/>
            <person name="Mesa V."/>
            <person name="Sprenger R.R."/>
            <person name="Richter M."/>
            <person name="Diez M.S."/>
            <person name="Solano J."/>
            <person name="Bargiela R."/>
            <person name="Golyshina O.V."/>
            <person name="Manteca A."/>
            <person name="Ramos J.L."/>
            <person name="Gallego J.R."/>
            <person name="Llorente I."/>
            <person name="Martins Dos Santos V.A."/>
            <person name="Jensen O.N."/>
            <person name="Pelaez A.I."/>
            <person name="Sanchez J."/>
            <person name="Ferrer M."/>
        </authorList>
    </citation>
    <scope>NUCLEOTIDE SEQUENCE</scope>
</reference>
<dbReference type="InterPro" id="IPR016167">
    <property type="entry name" value="FAD-bd_PCMH_sub1"/>
</dbReference>
<dbReference type="Gene3D" id="3.30.465.10">
    <property type="match status" value="1"/>
</dbReference>
<dbReference type="SUPFAM" id="SSF56176">
    <property type="entry name" value="FAD-binding/transporter-associated domain-like"/>
    <property type="match status" value="1"/>
</dbReference>
<dbReference type="AlphaFoldDB" id="T1C5Y0"/>
<comment type="caution">
    <text evidence="5">The sequence shown here is derived from an EMBL/GenBank/DDBJ whole genome shotgun (WGS) entry which is preliminary data.</text>
</comment>
<feature type="domain" description="FAD-binding PCMH-type" evidence="4">
    <location>
        <begin position="1"/>
        <end position="144"/>
    </location>
</feature>
<dbReference type="Gene3D" id="3.30.43.10">
    <property type="entry name" value="Uridine Diphospho-n-acetylenolpyruvylglucosamine Reductase, domain 2"/>
    <property type="match status" value="1"/>
</dbReference>
<dbReference type="InterPro" id="IPR002346">
    <property type="entry name" value="Mopterin_DH_FAD-bd"/>
</dbReference>
<dbReference type="Pfam" id="PF00941">
    <property type="entry name" value="FAD_binding_5"/>
    <property type="match status" value="1"/>
</dbReference>
<evidence type="ECO:0000313" key="5">
    <source>
        <dbReference type="EMBL" id="EQD61510.1"/>
    </source>
</evidence>
<keyword evidence="3" id="KW-0560">Oxidoreductase</keyword>
<dbReference type="EMBL" id="AUZZ01002148">
    <property type="protein sequence ID" value="EQD61510.1"/>
    <property type="molecule type" value="Genomic_DNA"/>
</dbReference>
<evidence type="ECO:0000256" key="3">
    <source>
        <dbReference type="ARBA" id="ARBA00023002"/>
    </source>
</evidence>
<protein>
    <submittedName>
        <fullName evidence="5">Molybdopterin dehydrogenase FAD-binding protein</fullName>
    </submittedName>
</protein>
<organism evidence="5">
    <name type="scientific">mine drainage metagenome</name>
    <dbReference type="NCBI Taxonomy" id="410659"/>
    <lineage>
        <taxon>unclassified sequences</taxon>
        <taxon>metagenomes</taxon>
        <taxon>ecological metagenomes</taxon>
    </lineage>
</organism>
<sequence length="144" mass="15424">MIPASFEYRRATDLDQATRWLRELGPEAKVLAGGHSLIPLMRLRLAQPSALVDIGRVPGLDTIRVDGDRLRIGALVRHAELAQSPVVQRALPLLAEMAAEVGDQQVRARGTLGGVIAHADPAGDYPTLALMLDAEIVTTHGSHA</sequence>
<dbReference type="PANTHER" id="PTHR42659:SF2">
    <property type="entry name" value="XANTHINE DEHYDROGENASE SUBUNIT C-RELATED"/>
    <property type="match status" value="1"/>
</dbReference>
<dbReference type="InterPro" id="IPR051312">
    <property type="entry name" value="Diverse_Substr_Oxidored"/>
</dbReference>
<keyword evidence="2" id="KW-0274">FAD</keyword>